<evidence type="ECO:0008006" key="3">
    <source>
        <dbReference type="Google" id="ProtNLM"/>
    </source>
</evidence>
<sequence>MESAADMFEYEVSDCRKGLINYKLYAQVDGIENKRGYEKETSHLTTRTHICTNCDQMLGATKVEFRGSVSPFALRESQKQFNKKHLNSHERSKEQVIYKLFVRMNTQSVGDINLENV</sequence>
<accession>A0ABN7NNY8</accession>
<organism evidence="1 2">
    <name type="scientific">Timema podura</name>
    <name type="common">Walking stick</name>
    <dbReference type="NCBI Taxonomy" id="61482"/>
    <lineage>
        <taxon>Eukaryota</taxon>
        <taxon>Metazoa</taxon>
        <taxon>Ecdysozoa</taxon>
        <taxon>Arthropoda</taxon>
        <taxon>Hexapoda</taxon>
        <taxon>Insecta</taxon>
        <taxon>Pterygota</taxon>
        <taxon>Neoptera</taxon>
        <taxon>Polyneoptera</taxon>
        <taxon>Phasmatodea</taxon>
        <taxon>Timematodea</taxon>
        <taxon>Timematoidea</taxon>
        <taxon>Timematidae</taxon>
        <taxon>Timema</taxon>
    </lineage>
</organism>
<gene>
    <name evidence="1" type="ORF">TPAB3V08_LOCUS4541</name>
</gene>
<name>A0ABN7NNY8_TIMPD</name>
<comment type="caution">
    <text evidence="1">The sequence shown here is derived from an EMBL/GenBank/DDBJ whole genome shotgun (WGS) entry which is preliminary data.</text>
</comment>
<dbReference type="Proteomes" id="UP001153148">
    <property type="component" value="Unassembled WGS sequence"/>
</dbReference>
<evidence type="ECO:0000313" key="2">
    <source>
        <dbReference type="Proteomes" id="UP001153148"/>
    </source>
</evidence>
<reference evidence="1" key="1">
    <citation type="submission" date="2021-03" db="EMBL/GenBank/DDBJ databases">
        <authorList>
            <person name="Tran Van P."/>
        </authorList>
    </citation>
    <scope>NUCLEOTIDE SEQUENCE</scope>
</reference>
<protein>
    <recommendedName>
        <fullName evidence="3">Protein yippee-like</fullName>
    </recommendedName>
</protein>
<proteinExistence type="predicted"/>
<keyword evidence="2" id="KW-1185">Reference proteome</keyword>
<dbReference type="EMBL" id="CAJPIN010005614">
    <property type="protein sequence ID" value="CAG2057564.1"/>
    <property type="molecule type" value="Genomic_DNA"/>
</dbReference>
<evidence type="ECO:0000313" key="1">
    <source>
        <dbReference type="EMBL" id="CAG2057564.1"/>
    </source>
</evidence>